<evidence type="ECO:0000256" key="2">
    <source>
        <dbReference type="ARBA" id="ARBA00023125"/>
    </source>
</evidence>
<dbReference type="Gene3D" id="1.10.260.40">
    <property type="entry name" value="lambda repressor-like DNA-binding domains"/>
    <property type="match status" value="1"/>
</dbReference>
<dbReference type="InterPro" id="IPR028082">
    <property type="entry name" value="Peripla_BP_I"/>
</dbReference>
<dbReference type="SMART" id="SM00354">
    <property type="entry name" value="HTH_LACI"/>
    <property type="match status" value="1"/>
</dbReference>
<dbReference type="SUPFAM" id="SSF47413">
    <property type="entry name" value="lambda repressor-like DNA-binding domains"/>
    <property type="match status" value="1"/>
</dbReference>
<dbReference type="Pfam" id="PF00356">
    <property type="entry name" value="LacI"/>
    <property type="match status" value="1"/>
</dbReference>
<keyword evidence="2" id="KW-0238">DNA-binding</keyword>
<dbReference type="InterPro" id="IPR046335">
    <property type="entry name" value="LacI/GalR-like_sensor"/>
</dbReference>
<dbReference type="RefSeq" id="WP_123446887.1">
    <property type="nucleotide sequence ID" value="NZ_CP028137.1"/>
</dbReference>
<keyword evidence="1" id="KW-0805">Transcription regulation</keyword>
<gene>
    <name evidence="5" type="ORF">C1I64_14110</name>
</gene>
<dbReference type="KEGG" id="rfs:C1I64_14110"/>
<dbReference type="GO" id="GO:0003700">
    <property type="term" value="F:DNA-binding transcription factor activity"/>
    <property type="evidence" value="ECO:0007669"/>
    <property type="project" value="TreeGrafter"/>
</dbReference>
<dbReference type="Proteomes" id="UP000285317">
    <property type="component" value="Chromosome"/>
</dbReference>
<sequence length="334" mass="35397">MTESGATLAQIAEAAGVSIPTVSRVLNGKPGISAPKRHEIERLIEDHGYARRKAKRSATLIDFVVSSLETQWATELLRGAQAEASRSGVDLVLNVTHDGGAGAPDWIDRIASRGSDGIVLVVSDLTAEARERLGKLKVPVVAIDPQGSDTESFATVSATDWVGGREATEHLLALGHRRIGFVTGPMELECHQDRLDGFTSALGRAGVEPAKELVRNGDSLISGGVRFGGELLDLPERPTAIISGSDEQAYGVYLAARDRGLRVPEDLSVVGFDDVDLCRWVSPQLTTVRQPLASMASEATRLLLKLAAGDPVDTPTVRLASTLIVRESTAAPAA</sequence>
<proteinExistence type="predicted"/>
<evidence type="ECO:0000313" key="6">
    <source>
        <dbReference type="Proteomes" id="UP000285317"/>
    </source>
</evidence>
<dbReference type="InterPro" id="IPR000843">
    <property type="entry name" value="HTH_LacI"/>
</dbReference>
<dbReference type="PANTHER" id="PTHR30146">
    <property type="entry name" value="LACI-RELATED TRANSCRIPTIONAL REPRESSOR"/>
    <property type="match status" value="1"/>
</dbReference>
<dbReference type="SUPFAM" id="SSF53822">
    <property type="entry name" value="Periplasmic binding protein-like I"/>
    <property type="match status" value="1"/>
</dbReference>
<dbReference type="CDD" id="cd01392">
    <property type="entry name" value="HTH_LacI"/>
    <property type="match status" value="1"/>
</dbReference>
<dbReference type="Gene3D" id="3.40.50.2300">
    <property type="match status" value="2"/>
</dbReference>
<accession>A0A3T0T3B5</accession>
<evidence type="ECO:0000313" key="5">
    <source>
        <dbReference type="EMBL" id="AZZ53055.1"/>
    </source>
</evidence>
<reference evidence="5 6" key="1">
    <citation type="submission" date="2018-03" db="EMBL/GenBank/DDBJ databases">
        <title>Bacteriophage NCPPB3778 and a type I-E CRISPR drive the evolution of the US Biological Select Agent, Rathayibacter toxicus.</title>
        <authorList>
            <person name="Davis E.W.II."/>
            <person name="Tabima J.F."/>
            <person name="Weisberg A.J."/>
            <person name="Dantas Lopes L."/>
            <person name="Wiseman M.S."/>
            <person name="Wiseman M.S."/>
            <person name="Pupko T."/>
            <person name="Belcher M.S."/>
            <person name="Sechler A.J."/>
            <person name="Tancos M.A."/>
            <person name="Schroeder B.K."/>
            <person name="Murray T.D."/>
            <person name="Luster D.G."/>
            <person name="Schneider W.L."/>
            <person name="Rogers E."/>
            <person name="Andreote F.D."/>
            <person name="Grunwald N.J."/>
            <person name="Putnam M.L."/>
            <person name="Chang J.H."/>
        </authorList>
    </citation>
    <scope>NUCLEOTIDE SEQUENCE [LARGE SCALE GENOMIC DNA]</scope>
    <source>
        <strain evidence="5 6">DSM 15932</strain>
    </source>
</reference>
<dbReference type="AlphaFoldDB" id="A0A3T0T3B5"/>
<keyword evidence="3" id="KW-0804">Transcription</keyword>
<dbReference type="PROSITE" id="PS50932">
    <property type="entry name" value="HTH_LACI_2"/>
    <property type="match status" value="1"/>
</dbReference>
<dbReference type="PANTHER" id="PTHR30146:SF153">
    <property type="entry name" value="LACTOSE OPERON REPRESSOR"/>
    <property type="match status" value="1"/>
</dbReference>
<dbReference type="EMBL" id="CP028137">
    <property type="protein sequence ID" value="AZZ53055.1"/>
    <property type="molecule type" value="Genomic_DNA"/>
</dbReference>
<organism evidence="5 6">
    <name type="scientific">Rathayibacter festucae DSM 15932</name>
    <dbReference type="NCBI Taxonomy" id="1328866"/>
    <lineage>
        <taxon>Bacteria</taxon>
        <taxon>Bacillati</taxon>
        <taxon>Actinomycetota</taxon>
        <taxon>Actinomycetes</taxon>
        <taxon>Micrococcales</taxon>
        <taxon>Microbacteriaceae</taxon>
        <taxon>Rathayibacter</taxon>
    </lineage>
</organism>
<feature type="domain" description="HTH lacI-type" evidence="4">
    <location>
        <begin position="6"/>
        <end position="60"/>
    </location>
</feature>
<evidence type="ECO:0000259" key="4">
    <source>
        <dbReference type="PROSITE" id="PS50932"/>
    </source>
</evidence>
<name>A0A3T0T3B5_9MICO</name>
<dbReference type="GO" id="GO:0000976">
    <property type="term" value="F:transcription cis-regulatory region binding"/>
    <property type="evidence" value="ECO:0007669"/>
    <property type="project" value="TreeGrafter"/>
</dbReference>
<dbReference type="InterPro" id="IPR010982">
    <property type="entry name" value="Lambda_DNA-bd_dom_sf"/>
</dbReference>
<protein>
    <submittedName>
        <fullName evidence="5">LacI family transcriptional regulator</fullName>
    </submittedName>
</protein>
<evidence type="ECO:0000256" key="1">
    <source>
        <dbReference type="ARBA" id="ARBA00023015"/>
    </source>
</evidence>
<dbReference type="Pfam" id="PF13377">
    <property type="entry name" value="Peripla_BP_3"/>
    <property type="match status" value="1"/>
</dbReference>
<evidence type="ECO:0000256" key="3">
    <source>
        <dbReference type="ARBA" id="ARBA00023163"/>
    </source>
</evidence>